<keyword evidence="1" id="KW-0472">Membrane</keyword>
<keyword evidence="3" id="KW-1185">Reference proteome</keyword>
<protein>
    <submittedName>
        <fullName evidence="2">Uncharacterized protein</fullName>
    </submittedName>
</protein>
<organism evidence="2 3">
    <name type="scientific">Rosa chinensis</name>
    <name type="common">China rose</name>
    <dbReference type="NCBI Taxonomy" id="74649"/>
    <lineage>
        <taxon>Eukaryota</taxon>
        <taxon>Viridiplantae</taxon>
        <taxon>Streptophyta</taxon>
        <taxon>Embryophyta</taxon>
        <taxon>Tracheophyta</taxon>
        <taxon>Spermatophyta</taxon>
        <taxon>Magnoliopsida</taxon>
        <taxon>eudicotyledons</taxon>
        <taxon>Gunneridae</taxon>
        <taxon>Pentapetalae</taxon>
        <taxon>rosids</taxon>
        <taxon>fabids</taxon>
        <taxon>Rosales</taxon>
        <taxon>Rosaceae</taxon>
        <taxon>Rosoideae</taxon>
        <taxon>Rosoideae incertae sedis</taxon>
        <taxon>Rosa</taxon>
    </lineage>
</organism>
<accession>A0A2P6PDW0</accession>
<gene>
    <name evidence="2" type="ORF">RchiOBHm_Chr7g0224661</name>
</gene>
<dbReference type="AlphaFoldDB" id="A0A2P6PDW0"/>
<proteinExistence type="predicted"/>
<evidence type="ECO:0000313" key="2">
    <source>
        <dbReference type="EMBL" id="PRQ20116.1"/>
    </source>
</evidence>
<keyword evidence="1" id="KW-1133">Transmembrane helix</keyword>
<dbReference type="Gramene" id="PRQ20116">
    <property type="protein sequence ID" value="PRQ20116"/>
    <property type="gene ID" value="RchiOBHm_Chr7g0224661"/>
</dbReference>
<feature type="transmembrane region" description="Helical" evidence="1">
    <location>
        <begin position="31"/>
        <end position="49"/>
    </location>
</feature>
<keyword evidence="1" id="KW-0812">Transmembrane</keyword>
<name>A0A2P6PDW0_ROSCH</name>
<dbReference type="EMBL" id="PDCK01000045">
    <property type="protein sequence ID" value="PRQ20116.1"/>
    <property type="molecule type" value="Genomic_DNA"/>
</dbReference>
<sequence>MMIFTALYPLLYIVHGLGLLFGQILHVSSLYFNFLACRIIIQFFFLYFLSKNSKVIRNIP</sequence>
<evidence type="ECO:0000313" key="3">
    <source>
        <dbReference type="Proteomes" id="UP000238479"/>
    </source>
</evidence>
<feature type="transmembrane region" description="Helical" evidence="1">
    <location>
        <begin position="7"/>
        <end position="25"/>
    </location>
</feature>
<dbReference type="Proteomes" id="UP000238479">
    <property type="component" value="Chromosome 7"/>
</dbReference>
<reference evidence="2 3" key="1">
    <citation type="journal article" date="2018" name="Nat. Genet.">
        <title>The Rosa genome provides new insights in the design of modern roses.</title>
        <authorList>
            <person name="Bendahmane M."/>
        </authorList>
    </citation>
    <scope>NUCLEOTIDE SEQUENCE [LARGE SCALE GENOMIC DNA]</scope>
    <source>
        <strain evidence="3">cv. Old Blush</strain>
    </source>
</reference>
<evidence type="ECO:0000256" key="1">
    <source>
        <dbReference type="SAM" id="Phobius"/>
    </source>
</evidence>
<comment type="caution">
    <text evidence="2">The sequence shown here is derived from an EMBL/GenBank/DDBJ whole genome shotgun (WGS) entry which is preliminary data.</text>
</comment>